<dbReference type="InterPro" id="IPR036249">
    <property type="entry name" value="Thioredoxin-like_sf"/>
</dbReference>
<dbReference type="Proteomes" id="UP001165460">
    <property type="component" value="Unassembled WGS sequence"/>
</dbReference>
<accession>A0ABS9ZY57</accession>
<proteinExistence type="predicted"/>
<dbReference type="Pfam" id="PF12543">
    <property type="entry name" value="DUF3738"/>
    <property type="match status" value="1"/>
</dbReference>
<name>A0ABS9ZY57_9SPHI</name>
<feature type="domain" description="Thioredoxin" evidence="2">
    <location>
        <begin position="20"/>
        <end position="156"/>
    </location>
</feature>
<evidence type="ECO:0000313" key="4">
    <source>
        <dbReference type="Proteomes" id="UP001165460"/>
    </source>
</evidence>
<dbReference type="SUPFAM" id="SSF52833">
    <property type="entry name" value="Thioredoxin-like"/>
    <property type="match status" value="1"/>
</dbReference>
<dbReference type="CDD" id="cd02966">
    <property type="entry name" value="TlpA_like_family"/>
    <property type="match status" value="1"/>
</dbReference>
<dbReference type="InterPro" id="IPR017801">
    <property type="entry name" value="DUF3738"/>
</dbReference>
<feature type="chain" id="PRO_5047332029" evidence="1">
    <location>
        <begin position="18"/>
        <end position="387"/>
    </location>
</feature>
<keyword evidence="4" id="KW-1185">Reference proteome</keyword>
<dbReference type="InterPro" id="IPR013740">
    <property type="entry name" value="Redoxin"/>
</dbReference>
<protein>
    <submittedName>
        <fullName evidence="3">Redoxin family protein</fullName>
    </submittedName>
</protein>
<gene>
    <name evidence="3" type="ORF">MMF97_11070</name>
</gene>
<sequence>MRRIILCLLLMTGLSYAQQIKIGEKVPDFTLDTVLNASSKSFKSADFKDKIIWIEFWATWCGPCISAMPHLEQMQAKYKDKLQVITVTNEKEERIRQFLKNKPFKLWFAIDGAEQLRKYFPFAVIPHSILIDTEGNLFATAAPEEITEKIIDSLWAKQKPKINVKTDNLTTDYIQTYFKVPDTVKERVLWQPEIKGGPGMLHTFALDSNFKGRRLTFINVGLNNMYMRAFGDFPYGRTIDKVKDKNRYCLDIIVEKPQELIPALKAELASKFNLHANITPYDKEVLLLKIEDQNLFNKVTRNSSGKRTYFARHGEIDQQGITMNDFADFLEIFGYGKFVLDETGNQEKFDIKFSFAPEDPQSLTKILSNMGLRLEKAHRKIDMLTIE</sequence>
<dbReference type="InterPro" id="IPR050553">
    <property type="entry name" value="Thioredoxin_ResA/DsbE_sf"/>
</dbReference>
<dbReference type="EMBL" id="JALGBH010000002">
    <property type="protein sequence ID" value="MCJ0743256.1"/>
    <property type="molecule type" value="Genomic_DNA"/>
</dbReference>
<dbReference type="PANTHER" id="PTHR42852">
    <property type="entry name" value="THIOL:DISULFIDE INTERCHANGE PROTEIN DSBE"/>
    <property type="match status" value="1"/>
</dbReference>
<reference evidence="3" key="1">
    <citation type="submission" date="2022-03" db="EMBL/GenBank/DDBJ databases">
        <authorList>
            <person name="Woo C.Y."/>
        </authorList>
    </citation>
    <scope>NUCLEOTIDE SEQUENCE</scope>
    <source>
        <strain evidence="3">CYS-01</strain>
    </source>
</reference>
<dbReference type="Pfam" id="PF08534">
    <property type="entry name" value="Redoxin"/>
    <property type="match status" value="1"/>
</dbReference>
<dbReference type="Gene3D" id="3.40.30.10">
    <property type="entry name" value="Glutaredoxin"/>
    <property type="match status" value="1"/>
</dbReference>
<keyword evidence="1" id="KW-0732">Signal</keyword>
<dbReference type="RefSeq" id="WP_243362378.1">
    <property type="nucleotide sequence ID" value="NZ_JALGBH010000002.1"/>
</dbReference>
<organism evidence="3 4">
    <name type="scientific">Pedobacter montanisoli</name>
    <dbReference type="NCBI Taxonomy" id="2923277"/>
    <lineage>
        <taxon>Bacteria</taxon>
        <taxon>Pseudomonadati</taxon>
        <taxon>Bacteroidota</taxon>
        <taxon>Sphingobacteriia</taxon>
        <taxon>Sphingobacteriales</taxon>
        <taxon>Sphingobacteriaceae</taxon>
        <taxon>Pedobacter</taxon>
    </lineage>
</organism>
<evidence type="ECO:0000256" key="1">
    <source>
        <dbReference type="SAM" id="SignalP"/>
    </source>
</evidence>
<evidence type="ECO:0000259" key="2">
    <source>
        <dbReference type="PROSITE" id="PS51352"/>
    </source>
</evidence>
<dbReference type="PANTHER" id="PTHR42852:SF13">
    <property type="entry name" value="PROTEIN DIPZ"/>
    <property type="match status" value="1"/>
</dbReference>
<feature type="signal peptide" evidence="1">
    <location>
        <begin position="1"/>
        <end position="17"/>
    </location>
</feature>
<comment type="caution">
    <text evidence="3">The sequence shown here is derived from an EMBL/GenBank/DDBJ whole genome shotgun (WGS) entry which is preliminary data.</text>
</comment>
<dbReference type="PROSITE" id="PS51352">
    <property type="entry name" value="THIOREDOXIN_2"/>
    <property type="match status" value="1"/>
</dbReference>
<evidence type="ECO:0000313" key="3">
    <source>
        <dbReference type="EMBL" id="MCJ0743256.1"/>
    </source>
</evidence>
<dbReference type="InterPro" id="IPR013766">
    <property type="entry name" value="Thioredoxin_domain"/>
</dbReference>